<dbReference type="InterPro" id="IPR003245">
    <property type="entry name" value="Phytocyanin_dom"/>
</dbReference>
<keyword evidence="1" id="KW-0813">Transport</keyword>
<keyword evidence="10" id="KW-1185">Reference proteome</keyword>
<dbReference type="GO" id="GO:0005886">
    <property type="term" value="C:plasma membrane"/>
    <property type="evidence" value="ECO:0007669"/>
    <property type="project" value="TreeGrafter"/>
</dbReference>
<feature type="signal peptide" evidence="7">
    <location>
        <begin position="1"/>
        <end position="22"/>
    </location>
</feature>
<dbReference type="Pfam" id="PF02298">
    <property type="entry name" value="Cu_bind_like"/>
    <property type="match status" value="1"/>
</dbReference>
<dbReference type="CDD" id="cd04216">
    <property type="entry name" value="Phytocyanin"/>
    <property type="match status" value="1"/>
</dbReference>
<evidence type="ECO:0000256" key="5">
    <source>
        <dbReference type="ARBA" id="ARBA00023180"/>
    </source>
</evidence>
<gene>
    <name evidence="9" type="ORF">HS088_TW06G01114</name>
</gene>
<keyword evidence="6" id="KW-0812">Transmembrane</keyword>
<keyword evidence="4" id="KW-0186">Copper</keyword>
<dbReference type="Proteomes" id="UP000593562">
    <property type="component" value="Unassembled WGS sequence"/>
</dbReference>
<dbReference type="PROSITE" id="PS00196">
    <property type="entry name" value="COPPER_BLUE"/>
    <property type="match status" value="1"/>
</dbReference>
<dbReference type="InParanoid" id="A0A7J7DKV7"/>
<evidence type="ECO:0000259" key="8">
    <source>
        <dbReference type="PROSITE" id="PS51485"/>
    </source>
</evidence>
<dbReference type="GO" id="GO:0046872">
    <property type="term" value="F:metal ion binding"/>
    <property type="evidence" value="ECO:0007669"/>
    <property type="project" value="UniProtKB-KW"/>
</dbReference>
<keyword evidence="5" id="KW-0325">Glycoprotein</keyword>
<dbReference type="FunFam" id="2.60.40.420:FF:000003">
    <property type="entry name" value="Blue copper"/>
    <property type="match status" value="1"/>
</dbReference>
<reference evidence="9 10" key="1">
    <citation type="journal article" date="2020" name="Nat. Commun.">
        <title>Genome of Tripterygium wilfordii and identification of cytochrome P450 involved in triptolide biosynthesis.</title>
        <authorList>
            <person name="Tu L."/>
            <person name="Su P."/>
            <person name="Zhang Z."/>
            <person name="Gao L."/>
            <person name="Wang J."/>
            <person name="Hu T."/>
            <person name="Zhou J."/>
            <person name="Zhang Y."/>
            <person name="Zhao Y."/>
            <person name="Liu Y."/>
            <person name="Song Y."/>
            <person name="Tong Y."/>
            <person name="Lu Y."/>
            <person name="Yang J."/>
            <person name="Xu C."/>
            <person name="Jia M."/>
            <person name="Peters R.J."/>
            <person name="Huang L."/>
            <person name="Gao W."/>
        </authorList>
    </citation>
    <scope>NUCLEOTIDE SEQUENCE [LARGE SCALE GENOMIC DNA]</scope>
    <source>
        <strain evidence="10">cv. XIE 37</strain>
        <tissue evidence="9">Leaf</tissue>
    </source>
</reference>
<keyword evidence="7" id="KW-0732">Signal</keyword>
<keyword evidence="2" id="KW-0479">Metal-binding</keyword>
<evidence type="ECO:0000256" key="4">
    <source>
        <dbReference type="ARBA" id="ARBA00023008"/>
    </source>
</evidence>
<feature type="transmembrane region" description="Helical" evidence="6">
    <location>
        <begin position="153"/>
        <end position="173"/>
    </location>
</feature>
<keyword evidence="6" id="KW-1133">Transmembrane helix</keyword>
<dbReference type="Gene3D" id="2.60.40.420">
    <property type="entry name" value="Cupredoxins - blue copper proteins"/>
    <property type="match status" value="1"/>
</dbReference>
<comment type="caution">
    <text evidence="9">The sequence shown here is derived from an EMBL/GenBank/DDBJ whole genome shotgun (WGS) entry which is preliminary data.</text>
</comment>
<protein>
    <submittedName>
        <fullName evidence="9">Blue copper</fullName>
    </submittedName>
</protein>
<evidence type="ECO:0000256" key="1">
    <source>
        <dbReference type="ARBA" id="ARBA00022448"/>
    </source>
</evidence>
<feature type="chain" id="PRO_5029772317" evidence="7">
    <location>
        <begin position="23"/>
        <end position="174"/>
    </location>
</feature>
<evidence type="ECO:0000313" key="10">
    <source>
        <dbReference type="Proteomes" id="UP000593562"/>
    </source>
</evidence>
<proteinExistence type="predicted"/>
<dbReference type="InterPro" id="IPR028871">
    <property type="entry name" value="BlueCu_1_BS"/>
</dbReference>
<dbReference type="GO" id="GO:0009055">
    <property type="term" value="F:electron transfer activity"/>
    <property type="evidence" value="ECO:0007669"/>
    <property type="project" value="InterPro"/>
</dbReference>
<name>A0A7J7DKV7_TRIWF</name>
<dbReference type="EMBL" id="JAAARO010000006">
    <property type="protein sequence ID" value="KAF5746938.1"/>
    <property type="molecule type" value="Genomic_DNA"/>
</dbReference>
<dbReference type="FunCoup" id="A0A7J7DKV7">
    <property type="interactions" value="51"/>
</dbReference>
<dbReference type="InterPro" id="IPR039391">
    <property type="entry name" value="Phytocyanin-like"/>
</dbReference>
<dbReference type="SUPFAM" id="SSF49503">
    <property type="entry name" value="Cupredoxins"/>
    <property type="match status" value="1"/>
</dbReference>
<sequence length="174" mass="17789">MMECCIYRALVVCIAFVVSASATQHTVGGSQGWDVSTDLSSWASAQKIEVGDQLVFKYTTGLHSVVELASESAYKNCDVGSVLDSKNSGNDVVKLNKAGTRYFACGTPGHCQQGMKLKITAAASGSSQASPASSTSSSSGSTTPGASASAAAGVSHVTALLVTTMVVCVLVVYY</sequence>
<dbReference type="InterPro" id="IPR008972">
    <property type="entry name" value="Cupredoxin"/>
</dbReference>
<evidence type="ECO:0000256" key="7">
    <source>
        <dbReference type="SAM" id="SignalP"/>
    </source>
</evidence>
<dbReference type="AlphaFoldDB" id="A0A7J7DKV7"/>
<dbReference type="PANTHER" id="PTHR33021">
    <property type="entry name" value="BLUE COPPER PROTEIN"/>
    <property type="match status" value="1"/>
</dbReference>
<evidence type="ECO:0000256" key="6">
    <source>
        <dbReference type="SAM" id="Phobius"/>
    </source>
</evidence>
<evidence type="ECO:0000313" key="9">
    <source>
        <dbReference type="EMBL" id="KAF5746938.1"/>
    </source>
</evidence>
<feature type="domain" description="Phytocyanin" evidence="8">
    <location>
        <begin position="23"/>
        <end position="123"/>
    </location>
</feature>
<organism evidence="9 10">
    <name type="scientific">Tripterygium wilfordii</name>
    <name type="common">Thunder God vine</name>
    <dbReference type="NCBI Taxonomy" id="458696"/>
    <lineage>
        <taxon>Eukaryota</taxon>
        <taxon>Viridiplantae</taxon>
        <taxon>Streptophyta</taxon>
        <taxon>Embryophyta</taxon>
        <taxon>Tracheophyta</taxon>
        <taxon>Spermatophyta</taxon>
        <taxon>Magnoliopsida</taxon>
        <taxon>eudicotyledons</taxon>
        <taxon>Gunneridae</taxon>
        <taxon>Pentapetalae</taxon>
        <taxon>rosids</taxon>
        <taxon>fabids</taxon>
        <taxon>Celastrales</taxon>
        <taxon>Celastraceae</taxon>
        <taxon>Tripterygium</taxon>
    </lineage>
</organism>
<dbReference type="PANTHER" id="PTHR33021:SF489">
    <property type="entry name" value="BASIC BLUE PROTEIN-LIKE"/>
    <property type="match status" value="1"/>
</dbReference>
<keyword evidence="3" id="KW-0249">Electron transport</keyword>
<accession>A0A7J7DKV7</accession>
<keyword evidence="6" id="KW-0472">Membrane</keyword>
<evidence type="ECO:0000256" key="2">
    <source>
        <dbReference type="ARBA" id="ARBA00022723"/>
    </source>
</evidence>
<dbReference type="OrthoDB" id="2331100at2759"/>
<dbReference type="PROSITE" id="PS51485">
    <property type="entry name" value="PHYTOCYANIN"/>
    <property type="match status" value="1"/>
</dbReference>
<evidence type="ECO:0000256" key="3">
    <source>
        <dbReference type="ARBA" id="ARBA00022982"/>
    </source>
</evidence>